<feature type="domain" description="N-acetyltransferase" evidence="13">
    <location>
        <begin position="541"/>
        <end position="770"/>
    </location>
</feature>
<evidence type="ECO:0000256" key="5">
    <source>
        <dbReference type="ARBA" id="ARBA00022741"/>
    </source>
</evidence>
<dbReference type="GO" id="GO:0005524">
    <property type="term" value="F:ATP binding"/>
    <property type="evidence" value="ECO:0007669"/>
    <property type="project" value="UniProtKB-UniRule"/>
</dbReference>
<organism evidence="15 16">
    <name type="scientific">Aspergillus indologenus CBS 114.80</name>
    <dbReference type="NCBI Taxonomy" id="1450541"/>
    <lineage>
        <taxon>Eukaryota</taxon>
        <taxon>Fungi</taxon>
        <taxon>Dikarya</taxon>
        <taxon>Ascomycota</taxon>
        <taxon>Pezizomycotina</taxon>
        <taxon>Eurotiomycetes</taxon>
        <taxon>Eurotiomycetidae</taxon>
        <taxon>Eurotiales</taxon>
        <taxon>Aspergillaceae</taxon>
        <taxon>Aspergillus</taxon>
        <taxon>Aspergillus subgen. Circumdati</taxon>
    </lineage>
</organism>
<comment type="similarity">
    <text evidence="9">Belongs to the RNA cytidine acetyltransferase family. NAT10 subfamily.</text>
</comment>
<comment type="catalytic activity">
    <reaction evidence="9">
        <text>a cytidine in tRNA + acetyl-CoA + ATP + H2O = an N(4)-acetylcytidine in tRNA + ADP + phosphate + CoA + H(+)</text>
        <dbReference type="Rhea" id="RHEA:53876"/>
        <dbReference type="Rhea" id="RHEA-COMP:13670"/>
        <dbReference type="Rhea" id="RHEA-COMP:13671"/>
        <dbReference type="ChEBI" id="CHEBI:15377"/>
        <dbReference type="ChEBI" id="CHEBI:15378"/>
        <dbReference type="ChEBI" id="CHEBI:30616"/>
        <dbReference type="ChEBI" id="CHEBI:43474"/>
        <dbReference type="ChEBI" id="CHEBI:57287"/>
        <dbReference type="ChEBI" id="CHEBI:57288"/>
        <dbReference type="ChEBI" id="CHEBI:74900"/>
        <dbReference type="ChEBI" id="CHEBI:82748"/>
        <dbReference type="ChEBI" id="CHEBI:456216"/>
    </reaction>
</comment>
<evidence type="ECO:0000256" key="4">
    <source>
        <dbReference type="ARBA" id="ARBA00022694"/>
    </source>
</evidence>
<dbReference type="GO" id="GO:0000049">
    <property type="term" value="F:tRNA binding"/>
    <property type="evidence" value="ECO:0007669"/>
    <property type="project" value="TreeGrafter"/>
</dbReference>
<evidence type="ECO:0000256" key="10">
    <source>
        <dbReference type="SAM" id="MobiDB-lite"/>
    </source>
</evidence>
<keyword evidence="8 9" id="KW-0012">Acyltransferase</keyword>
<dbReference type="GO" id="GO:1904812">
    <property type="term" value="P:rRNA acetylation involved in maturation of SSU-rRNA"/>
    <property type="evidence" value="ECO:0007669"/>
    <property type="project" value="InterPro"/>
</dbReference>
<dbReference type="HAMAP" id="MF_03211">
    <property type="entry name" value="RNA_acetyltr_Nat10"/>
    <property type="match status" value="1"/>
</dbReference>
<accession>A0A2V5J1W9</accession>
<evidence type="ECO:0000259" key="11">
    <source>
        <dbReference type="Pfam" id="PF05127"/>
    </source>
</evidence>
<evidence type="ECO:0000313" key="16">
    <source>
        <dbReference type="Proteomes" id="UP000248817"/>
    </source>
</evidence>
<dbReference type="InterPro" id="IPR033688">
    <property type="entry name" value="NAT10"/>
</dbReference>
<evidence type="ECO:0000259" key="12">
    <source>
        <dbReference type="Pfam" id="PF08351"/>
    </source>
</evidence>
<dbReference type="Pfam" id="PF08351">
    <property type="entry name" value="TmcA_N"/>
    <property type="match status" value="1"/>
</dbReference>
<keyword evidence="4 9" id="KW-0819">tRNA processing</keyword>
<evidence type="ECO:0000259" key="14">
    <source>
        <dbReference type="Pfam" id="PF13725"/>
    </source>
</evidence>
<dbReference type="GO" id="GO:0051392">
    <property type="term" value="F:tRNA cytidine N4-acetyltransferase activity"/>
    <property type="evidence" value="ECO:0007669"/>
    <property type="project" value="RHEA"/>
</dbReference>
<feature type="binding site" evidence="9">
    <location>
        <begin position="649"/>
        <end position="655"/>
    </location>
    <ligand>
        <name>acetyl-CoA</name>
        <dbReference type="ChEBI" id="CHEBI:57288"/>
    </ligand>
</feature>
<dbReference type="InterPro" id="IPR027417">
    <property type="entry name" value="P-loop_NTPase"/>
</dbReference>
<keyword evidence="5 9" id="KW-0547">Nucleotide-binding</keyword>
<dbReference type="InterPro" id="IPR007807">
    <property type="entry name" value="TcmA/NAT10_helicase"/>
</dbReference>
<dbReference type="GO" id="GO:1990883">
    <property type="term" value="F:18S rRNA cytidine N-acetyltransferase activity"/>
    <property type="evidence" value="ECO:0007669"/>
    <property type="project" value="TreeGrafter"/>
</dbReference>
<feature type="binding site" evidence="9">
    <location>
        <position position="743"/>
    </location>
    <ligand>
        <name>acetyl-CoA</name>
        <dbReference type="ChEBI" id="CHEBI:57288"/>
    </ligand>
</feature>
<feature type="domain" description="Possible tRNA binding" evidence="14">
    <location>
        <begin position="779"/>
        <end position="1016"/>
    </location>
</feature>
<dbReference type="Gene3D" id="3.40.50.300">
    <property type="entry name" value="P-loop containing nucleotide triphosphate hydrolases"/>
    <property type="match status" value="1"/>
</dbReference>
<dbReference type="InterPro" id="IPR013562">
    <property type="entry name" value="TmcA/NAT10_N"/>
</dbReference>
<comment type="function">
    <text evidence="9">RNA cytidine acetyltransferase with specificity toward both 18S rRNA and tRNAs. Catalyzes the formation of N(4)-acetylcytidine (ac4C) in 18S rRNA. Required for early nucleolar cleavages of precursor rRNA at sites A0, A1 and A2 during 18S rRNA synthesis. Catalyzes the formation of ac4C in serine and leucine tRNAs. Requires the tRNA-binding adapter protein TAN1 for full tRNA acetyltransferase activity but not for 18S rRNA acetylation.</text>
</comment>
<dbReference type="Pfam" id="PF05127">
    <property type="entry name" value="NAT10_TcmA_helicase"/>
    <property type="match status" value="1"/>
</dbReference>
<evidence type="ECO:0000256" key="8">
    <source>
        <dbReference type="ARBA" id="ARBA00023315"/>
    </source>
</evidence>
<feature type="region of interest" description="Disordered" evidence="10">
    <location>
        <begin position="1022"/>
        <end position="1070"/>
    </location>
</feature>
<dbReference type="GO" id="GO:0005730">
    <property type="term" value="C:nucleolus"/>
    <property type="evidence" value="ECO:0007669"/>
    <property type="project" value="UniProtKB-SubCell"/>
</dbReference>
<comment type="catalytic activity">
    <reaction evidence="9">
        <text>a cytidine in 18S rRNA + acetyl-CoA + ATP + H2O = an N(4)-acetylcytidine in 18S rRNA + ADP + phosphate + CoA + H(+)</text>
        <dbReference type="Rhea" id="RHEA:51424"/>
        <dbReference type="Rhea" id="RHEA-COMP:13575"/>
        <dbReference type="Rhea" id="RHEA-COMP:13576"/>
        <dbReference type="ChEBI" id="CHEBI:15377"/>
        <dbReference type="ChEBI" id="CHEBI:15378"/>
        <dbReference type="ChEBI" id="CHEBI:30616"/>
        <dbReference type="ChEBI" id="CHEBI:43474"/>
        <dbReference type="ChEBI" id="CHEBI:57287"/>
        <dbReference type="ChEBI" id="CHEBI:57288"/>
        <dbReference type="ChEBI" id="CHEBI:74900"/>
        <dbReference type="ChEBI" id="CHEBI:82748"/>
        <dbReference type="ChEBI" id="CHEBI:456216"/>
    </reaction>
</comment>
<dbReference type="Pfam" id="PF13725">
    <property type="entry name" value="tRNA_bind_2"/>
    <property type="match status" value="1"/>
</dbReference>
<dbReference type="GO" id="GO:0051391">
    <property type="term" value="P:tRNA acetylation"/>
    <property type="evidence" value="ECO:0007669"/>
    <property type="project" value="UniProtKB-UniRule"/>
</dbReference>
<dbReference type="PANTHER" id="PTHR10925:SF5">
    <property type="entry name" value="RNA CYTIDINE ACETYLTRANSFERASE"/>
    <property type="match status" value="1"/>
</dbReference>
<gene>
    <name evidence="9" type="primary">NAT10</name>
    <name evidence="15" type="ORF">BP00DRAFT_460295</name>
</gene>
<comment type="subunit">
    <text evidence="9">Interacts with TAN1.</text>
</comment>
<feature type="domain" description="TcmA/NAT10 helicase" evidence="11">
    <location>
        <begin position="283"/>
        <end position="499"/>
    </location>
</feature>
<dbReference type="FunFam" id="3.40.50.11040:FF:000002">
    <property type="entry name" value="RNA cytidine acetyltransferase"/>
    <property type="match status" value="1"/>
</dbReference>
<keyword evidence="2 9" id="KW-0698">rRNA processing</keyword>
<evidence type="ECO:0000256" key="7">
    <source>
        <dbReference type="ARBA" id="ARBA00023242"/>
    </source>
</evidence>
<feature type="binding site" evidence="9">
    <location>
        <begin position="642"/>
        <end position="644"/>
    </location>
    <ligand>
        <name>acetyl-CoA</name>
        <dbReference type="ChEBI" id="CHEBI:57288"/>
    </ligand>
</feature>
<comment type="subcellular location">
    <subcellularLocation>
        <location evidence="1 9">Nucleus</location>
        <location evidence="1 9">Nucleolus</location>
    </subcellularLocation>
</comment>
<evidence type="ECO:0000256" key="2">
    <source>
        <dbReference type="ARBA" id="ARBA00022552"/>
    </source>
</evidence>
<dbReference type="GO" id="GO:0030686">
    <property type="term" value="C:90S preribosome"/>
    <property type="evidence" value="ECO:0007669"/>
    <property type="project" value="TreeGrafter"/>
</dbReference>
<keyword evidence="7 9" id="KW-0539">Nucleus</keyword>
<dbReference type="EMBL" id="KZ825572">
    <property type="protein sequence ID" value="PYI27336.1"/>
    <property type="molecule type" value="Genomic_DNA"/>
</dbReference>
<dbReference type="Pfam" id="PF13718">
    <property type="entry name" value="GNAT_acetyltr_2"/>
    <property type="match status" value="1"/>
</dbReference>
<feature type="binding site" evidence="9">
    <location>
        <begin position="288"/>
        <end position="297"/>
    </location>
    <ligand>
        <name>ATP</name>
        <dbReference type="ChEBI" id="CHEBI:30616"/>
    </ligand>
</feature>
<dbReference type="Gene3D" id="3.40.630.30">
    <property type="match status" value="1"/>
</dbReference>
<keyword evidence="3 9" id="KW-0808">Transferase</keyword>
<keyword evidence="6 9" id="KW-0067">ATP-binding</keyword>
<dbReference type="InterPro" id="IPR027992">
    <property type="entry name" value="tRNA_bind_dom"/>
</dbReference>
<feature type="compositionally biased region" description="Basic and acidic residues" evidence="10">
    <location>
        <begin position="1040"/>
        <end position="1070"/>
    </location>
</feature>
<dbReference type="InterPro" id="IPR032672">
    <property type="entry name" value="TmcA/NAT10/Kre33"/>
</dbReference>
<name>A0A2V5J1W9_9EURO</name>
<dbReference type="Proteomes" id="UP000248817">
    <property type="component" value="Unassembled WGS sequence"/>
</dbReference>
<protein>
    <recommendedName>
        <fullName evidence="9">RNA cytidine acetyltransferase</fullName>
        <ecNumber evidence="9">2.3.1.-</ecNumber>
    </recommendedName>
    <alternativeName>
        <fullName evidence="9">18S rRNA cytosine acetyltransferase</fullName>
    </alternativeName>
</protein>
<sequence length="1070" mass="119321">MPRKAIDSRIPALIRNGVQEKKRSFFVVVGDRAKDVIVNLHYIMSSVDVKQNKSVLWAYKKDLLGFTSHRKKREAKIKKEVKRGIREPNQEDPFELFITLNQIRYVYYKETEKILGNTYGMCILQDFEAMTPNLLARTVETVEGGGIVLLLLKGMSSLKQLYTLSMDIHSRYRTEAHDDVVARFNERFILSLGSCDSCLVLDDEMNVLPISGGKNVKPLPPPESIDENSTGTKKELKEIKESLEESQLVGPLVKLARTVDQAKALLTFVDAIAEKTLRSTVTLTAGRGRGKSAALGVAIAAAVAHGYSNIFITSPSPENLKTLFEFVFKGFDALGYMDHVDYTILQSTNPDFNKAIVRVNIHRQHRQTIQYIQPQDAHVLGQAELLVIDEAAAIPLPLVRKLMGPYLVFMASTINGYEGTGRSLSLKLIQQLREQSRGGLKASGEEDIDVADRATGKAAKNADKGLGGRSLREITLSEPIRYAPGDSVEKWLNKVLCLDATLPKSRMNTQGCPHPSQCQLLQVNRDTLFSFHPVSEKFLQQMMALYVASHYKNTPNDLQLMSDAPAHQLFVLVPPIDEEATKLPEPLVVIQVALEGRISRQSVLNSLSRGQRAGGDLIPWLVSQQYQDEDFAGLSGARVVRIATNPEYLNMGYGSRALELLTDFYEGKFTSLSEDAVDAPEEMVRVTDEELANASLLDDNIQVRDIHKMPPLFGKLSERRPDALDYLGVSFGLTPSLHKFWKRSSFSPVYLRQTPNDLTGEHSCVMLRTLATGPNDASWLGAFSRDFHKRFNSLLSYQFREFPSVLSLSICESANAGAKLDTSFAPVALTKADLDRAFSPFDLKRLDSYANNLLDYHVILDMVPTIAEYYFSGRLGGKVSLSGVQQSILLAIGLQRKNLDALEKEISLPSSQLLAMFLKIIRKMSTHFRAVLEGAVAETMPAQQQAALAAQEVTEAHDEVLDDRFKPLETTLDDELREGGQQIDDELREKQRALIDALPLDKYEINNGSTAWDEAEKQIRAGGASTVSVKSAKQTKRKKGESAREIYDQEIDSKRQKIIKKGTEGRKKKH</sequence>
<dbReference type="InterPro" id="IPR000182">
    <property type="entry name" value="GNAT_dom"/>
</dbReference>
<dbReference type="PANTHER" id="PTHR10925">
    <property type="entry name" value="N-ACETYLTRANSFERASE 10"/>
    <property type="match status" value="1"/>
</dbReference>
<evidence type="ECO:0000259" key="13">
    <source>
        <dbReference type="Pfam" id="PF13718"/>
    </source>
</evidence>
<reference evidence="15 16" key="1">
    <citation type="submission" date="2018-02" db="EMBL/GenBank/DDBJ databases">
        <title>The genomes of Aspergillus section Nigri reveals drivers in fungal speciation.</title>
        <authorList>
            <consortium name="DOE Joint Genome Institute"/>
            <person name="Vesth T.C."/>
            <person name="Nybo J."/>
            <person name="Theobald S."/>
            <person name="Brandl J."/>
            <person name="Frisvad J.C."/>
            <person name="Nielsen K.F."/>
            <person name="Lyhne E.K."/>
            <person name="Kogle M.E."/>
            <person name="Kuo A."/>
            <person name="Riley R."/>
            <person name="Clum A."/>
            <person name="Nolan M."/>
            <person name="Lipzen A."/>
            <person name="Salamov A."/>
            <person name="Henrissat B."/>
            <person name="Wiebenga A."/>
            <person name="De vries R.P."/>
            <person name="Grigoriev I.V."/>
            <person name="Mortensen U.H."/>
            <person name="Andersen M.R."/>
            <person name="Baker S.E."/>
        </authorList>
    </citation>
    <scope>NUCLEOTIDE SEQUENCE [LARGE SCALE GENOMIC DNA]</scope>
    <source>
        <strain evidence="15 16">CBS 114.80</strain>
    </source>
</reference>
<evidence type="ECO:0000256" key="3">
    <source>
        <dbReference type="ARBA" id="ARBA00022679"/>
    </source>
</evidence>
<evidence type="ECO:0000256" key="6">
    <source>
        <dbReference type="ARBA" id="ARBA00022840"/>
    </source>
</evidence>
<dbReference type="Gene3D" id="3.40.50.11040">
    <property type="match status" value="1"/>
</dbReference>
<dbReference type="EC" id="2.3.1.-" evidence="9"/>
<feature type="binding site" evidence="9">
    <location>
        <position position="481"/>
    </location>
    <ligand>
        <name>ATP</name>
        <dbReference type="ChEBI" id="CHEBI:30616"/>
    </ligand>
</feature>
<evidence type="ECO:0000256" key="9">
    <source>
        <dbReference type="HAMAP-Rule" id="MF_03211"/>
    </source>
</evidence>
<evidence type="ECO:0000313" key="15">
    <source>
        <dbReference type="EMBL" id="PYI27336.1"/>
    </source>
</evidence>
<evidence type="ECO:0000256" key="1">
    <source>
        <dbReference type="ARBA" id="ARBA00004604"/>
    </source>
</evidence>
<dbReference type="AlphaFoldDB" id="A0A2V5J1W9"/>
<keyword evidence="16" id="KW-1185">Reference proteome</keyword>
<feature type="domain" description="TmcA/NAT10 N-terminal" evidence="12">
    <location>
        <begin position="9"/>
        <end position="202"/>
    </location>
</feature>
<proteinExistence type="inferred from homology"/>